<dbReference type="SUPFAM" id="SSF51366">
    <property type="entry name" value="Ribulose-phoshate binding barrel"/>
    <property type="match status" value="1"/>
</dbReference>
<dbReference type="InterPro" id="IPR005137">
    <property type="entry name" value="BtpA"/>
</dbReference>
<dbReference type="PANTHER" id="PTHR21381:SF3">
    <property type="entry name" value="SGC REGION PROTEIN SGCQ-RELATED"/>
    <property type="match status" value="1"/>
</dbReference>
<dbReference type="PIRSF" id="PIRSF005956">
    <property type="entry name" value="BtpA"/>
    <property type="match status" value="1"/>
</dbReference>
<organism evidence="2">
    <name type="scientific">Blautia glucerasea</name>
    <dbReference type="NCBI Taxonomy" id="536633"/>
    <lineage>
        <taxon>Bacteria</taxon>
        <taxon>Bacillati</taxon>
        <taxon>Bacillota</taxon>
        <taxon>Clostridia</taxon>
        <taxon>Lachnospirales</taxon>
        <taxon>Lachnospiraceae</taxon>
        <taxon>Blautia</taxon>
    </lineage>
</organism>
<reference evidence="2" key="1">
    <citation type="submission" date="2019-11" db="EMBL/GenBank/DDBJ databases">
        <authorList>
            <person name="Feng L."/>
        </authorList>
    </citation>
    <scope>NUCLEOTIDE SEQUENCE</scope>
    <source>
        <strain evidence="2">BgluceraseaLFYP119</strain>
    </source>
</reference>
<dbReference type="RefSeq" id="WP_156354733.1">
    <property type="nucleotide sequence ID" value="NZ_CACRST010000022.1"/>
</dbReference>
<dbReference type="PANTHER" id="PTHR21381">
    <property type="entry name" value="ZGC:162297"/>
    <property type="match status" value="1"/>
</dbReference>
<dbReference type="Pfam" id="PF03437">
    <property type="entry name" value="BtpA"/>
    <property type="match status" value="1"/>
</dbReference>
<name>A0A6N2UW10_9FIRM</name>
<comment type="similarity">
    <text evidence="1">Belongs to the BtpA family.</text>
</comment>
<gene>
    <name evidence="2" type="primary">sgcQ</name>
    <name evidence="2" type="ORF">BGLFYP119_02292</name>
</gene>
<sequence>MKWTEEIFGTKKAVIGLVHLQPMPGDPKYDEEGGMEKVIRMGLEDVEALQDGGVDGLLFTNEFSLPYLGEMDPATFAAMAYVLGALKPYVKVPFGLDYISDNYASVALAKASGAVFTRGVFHGAWATPEGVASTRVGNINRMMHNLRMDDFKLVYYLVPESGADLAGRDPLDVLKSIYFLNQPDGLAIAGYVAGQKPDVNVLKKCREAYPDSVMFASTGVNINNVKEYLDIADGAFVGTSFKKDGVFWNQIDKDRVKAFMDKVNAFR</sequence>
<dbReference type="AlphaFoldDB" id="A0A6N2UW10"/>
<evidence type="ECO:0000256" key="1">
    <source>
        <dbReference type="ARBA" id="ARBA00006007"/>
    </source>
</evidence>
<dbReference type="InterPro" id="IPR011060">
    <property type="entry name" value="RibuloseP-bd_barrel"/>
</dbReference>
<dbReference type="EMBL" id="CACRST010000022">
    <property type="protein sequence ID" value="VYT21403.1"/>
    <property type="molecule type" value="Genomic_DNA"/>
</dbReference>
<dbReference type="NCBIfam" id="TIGR00259">
    <property type="entry name" value="thylakoid_BtpA"/>
    <property type="match status" value="1"/>
</dbReference>
<protein>
    <submittedName>
        <fullName evidence="2">Sgc region protein SgcQ</fullName>
    </submittedName>
</protein>
<proteinExistence type="inferred from homology"/>
<evidence type="ECO:0000313" key="2">
    <source>
        <dbReference type="EMBL" id="VYT21403.1"/>
    </source>
</evidence>
<accession>A0A6N2UW10</accession>